<dbReference type="EMBL" id="JASDCQ010000002">
    <property type="protein sequence ID" value="MDN3427723.1"/>
    <property type="molecule type" value="Genomic_DNA"/>
</dbReference>
<dbReference type="RefSeq" id="WP_290214933.1">
    <property type="nucleotide sequence ID" value="NZ_JASDCQ010000002.1"/>
</dbReference>
<sequence>MFFLVLMPGKTGQALPLFFIVQTPAASPSSRFSLSSNGTERHYRQGFQRLSGLHGCLRFSIK</sequence>
<evidence type="ECO:0000313" key="1">
    <source>
        <dbReference type="EMBL" id="MDN3427723.1"/>
    </source>
</evidence>
<evidence type="ECO:0000313" key="2">
    <source>
        <dbReference type="Proteomes" id="UP001225873"/>
    </source>
</evidence>
<protein>
    <submittedName>
        <fullName evidence="1">Uncharacterized protein</fullName>
    </submittedName>
</protein>
<keyword evidence="2" id="KW-1185">Reference proteome</keyword>
<accession>A0ABT7ZLK4</accession>
<organism evidence="1 2">
    <name type="scientific">Planococcus notacanthi</name>
    <dbReference type="NCBI Taxonomy" id="3035188"/>
    <lineage>
        <taxon>Bacteria</taxon>
        <taxon>Bacillati</taxon>
        <taxon>Bacillota</taxon>
        <taxon>Bacilli</taxon>
        <taxon>Bacillales</taxon>
        <taxon>Caryophanaceae</taxon>
        <taxon>Planococcus</taxon>
    </lineage>
</organism>
<dbReference type="Proteomes" id="UP001225873">
    <property type="component" value="Unassembled WGS sequence"/>
</dbReference>
<gene>
    <name evidence="1" type="ORF">QMA01_10480</name>
</gene>
<comment type="caution">
    <text evidence="1">The sequence shown here is derived from an EMBL/GenBank/DDBJ whole genome shotgun (WGS) entry which is preliminary data.</text>
</comment>
<name>A0ABT7ZLK4_9BACL</name>
<reference evidence="1 2" key="1">
    <citation type="submission" date="2023-03" db="EMBL/GenBank/DDBJ databases">
        <authorList>
            <person name="Uniacke-Lowe S."/>
            <person name="Ross P."/>
            <person name="Hill C."/>
        </authorList>
    </citation>
    <scope>NUCLEOTIDE SEQUENCE [LARGE SCALE GENOMIC DNA]</scope>
    <source>
        <strain evidence="1 2">APC 4016</strain>
    </source>
</reference>
<proteinExistence type="predicted"/>